<feature type="transmembrane region" description="Helical" evidence="1">
    <location>
        <begin position="21"/>
        <end position="40"/>
    </location>
</feature>
<proteinExistence type="predicted"/>
<keyword evidence="1" id="KW-0472">Membrane</keyword>
<dbReference type="AlphaFoldDB" id="A0A7W8ISM9"/>
<evidence type="ECO:0000256" key="1">
    <source>
        <dbReference type="SAM" id="Phobius"/>
    </source>
</evidence>
<dbReference type="RefSeq" id="WP_183256039.1">
    <property type="nucleotide sequence ID" value="NZ_JACHEP010000026.1"/>
</dbReference>
<dbReference type="PANTHER" id="PTHR34473">
    <property type="entry name" value="UPF0699 TRANSMEMBRANE PROTEIN YDBS"/>
    <property type="match status" value="1"/>
</dbReference>
<accession>A0A7W8ISM9</accession>
<reference evidence="3 4" key="1">
    <citation type="submission" date="2020-08" db="EMBL/GenBank/DDBJ databases">
        <title>Genomic Encyclopedia of Type Strains, Phase IV (KMG-IV): sequencing the most valuable type-strain genomes for metagenomic binning, comparative biology and taxonomic classification.</title>
        <authorList>
            <person name="Goeker M."/>
        </authorList>
    </citation>
    <scope>NUCLEOTIDE SEQUENCE [LARGE SCALE GENOMIC DNA]</scope>
    <source>
        <strain evidence="3 4">DSM 16325</strain>
    </source>
</reference>
<evidence type="ECO:0000313" key="4">
    <source>
        <dbReference type="Proteomes" id="UP000520011"/>
    </source>
</evidence>
<dbReference type="Proteomes" id="UP000520011">
    <property type="component" value="Unassembled WGS sequence"/>
</dbReference>
<gene>
    <name evidence="3" type="ORF">HNQ34_003133</name>
</gene>
<keyword evidence="4" id="KW-1185">Reference proteome</keyword>
<dbReference type="InterPro" id="IPR005182">
    <property type="entry name" value="YdbS-like_PH"/>
</dbReference>
<organism evidence="3 4">
    <name type="scientific">Anoxybacteroides tepidamans</name>
    <dbReference type="NCBI Taxonomy" id="265948"/>
    <lineage>
        <taxon>Bacteria</taxon>
        <taxon>Bacillati</taxon>
        <taxon>Bacillota</taxon>
        <taxon>Bacilli</taxon>
        <taxon>Bacillales</taxon>
        <taxon>Anoxybacillaceae</taxon>
        <taxon>Anoxybacteroides</taxon>
    </lineage>
</organism>
<keyword evidence="1" id="KW-1133">Transmembrane helix</keyword>
<dbReference type="EMBL" id="JACHEP010000026">
    <property type="protein sequence ID" value="MBB5326015.1"/>
    <property type="molecule type" value="Genomic_DNA"/>
</dbReference>
<feature type="domain" description="YdbS-like PH" evidence="2">
    <location>
        <begin position="71"/>
        <end position="145"/>
    </location>
</feature>
<comment type="caution">
    <text evidence="3">The sequence shown here is derived from an EMBL/GenBank/DDBJ whole genome shotgun (WGS) entry which is preliminary data.</text>
</comment>
<dbReference type="PANTHER" id="PTHR34473:SF2">
    <property type="entry name" value="UPF0699 TRANSMEMBRANE PROTEIN YDBT"/>
    <property type="match status" value="1"/>
</dbReference>
<keyword evidence="1" id="KW-0812">Transmembrane</keyword>
<dbReference type="Pfam" id="PF03703">
    <property type="entry name" value="bPH_2"/>
    <property type="match status" value="1"/>
</dbReference>
<evidence type="ECO:0000313" key="3">
    <source>
        <dbReference type="EMBL" id="MBB5326015.1"/>
    </source>
</evidence>
<protein>
    <recommendedName>
        <fullName evidence="2">YdbS-like PH domain-containing protein</fullName>
    </recommendedName>
</protein>
<feature type="transmembrane region" description="Helical" evidence="1">
    <location>
        <begin position="46"/>
        <end position="66"/>
    </location>
</feature>
<evidence type="ECO:0000259" key="2">
    <source>
        <dbReference type="Pfam" id="PF03703"/>
    </source>
</evidence>
<name>A0A7W8ISM9_9BACL</name>
<sequence>MAQLSKRISERAVSVWRIYALIRFTIFLLVYIIVCFLLMKFDGPKWVVFLLAVLFLADLFLFVLLWPRWRWQRWRYDVREQEIEIEHGVWIIKRTLIPMSRVQHVDLKQGPLLKKYKLASITIFTAATVHEIPALDEQEAEKLRHVISAFVKVDDRDV</sequence>